<feature type="coiled-coil region" evidence="1">
    <location>
        <begin position="1"/>
        <end position="73"/>
    </location>
</feature>
<organism evidence="3 4">
    <name type="scientific">Candidatus Fokinia solitaria</name>
    <dbReference type="NCBI Taxonomy" id="1802984"/>
    <lineage>
        <taxon>Bacteria</taxon>
        <taxon>Pseudomonadati</taxon>
        <taxon>Pseudomonadota</taxon>
        <taxon>Alphaproteobacteria</taxon>
        <taxon>Rickettsiales</taxon>
        <taxon>Candidatus Midichloriaceae</taxon>
        <taxon>Candidatus Fokinia</taxon>
    </lineage>
</organism>
<dbReference type="OrthoDB" id="9813793at2"/>
<dbReference type="RefSeq" id="WP_108673533.1">
    <property type="nucleotide sequence ID" value="NZ_CP025989.1"/>
</dbReference>
<proteinExistence type="predicted"/>
<accession>A0A2U8BT53</accession>
<dbReference type="AlphaFoldDB" id="A0A2U8BT53"/>
<dbReference type="EMBL" id="CP025989">
    <property type="protein sequence ID" value="AWD33529.1"/>
    <property type="molecule type" value="Genomic_DNA"/>
</dbReference>
<evidence type="ECO:0000259" key="2">
    <source>
        <dbReference type="Pfam" id="PF10073"/>
    </source>
</evidence>
<dbReference type="Proteomes" id="UP000244519">
    <property type="component" value="Chromosome"/>
</dbReference>
<evidence type="ECO:0000313" key="4">
    <source>
        <dbReference type="Proteomes" id="UP000244519"/>
    </source>
</evidence>
<evidence type="ECO:0000256" key="1">
    <source>
        <dbReference type="SAM" id="Coils"/>
    </source>
</evidence>
<dbReference type="InterPro" id="IPR046367">
    <property type="entry name" value="GapR-like_DNA-bd"/>
</dbReference>
<keyword evidence="4" id="KW-1185">Reference proteome</keyword>
<dbReference type="KEGG" id="fso:Fsol_00753"/>
<feature type="domain" description="GapR-like DNA-binding" evidence="2">
    <location>
        <begin position="3"/>
        <end position="71"/>
    </location>
</feature>
<sequence length="79" mass="9211">MKVLKQIIQKLERLEEEKRELTELIKETYAQSRSIGLEPKIVKKVVALRKKGLDVASQENEMIERYIQALESDDTEPVL</sequence>
<protein>
    <recommendedName>
        <fullName evidence="2">GapR-like DNA-binding domain-containing protein</fullName>
    </recommendedName>
</protein>
<name>A0A2U8BT53_9RICK</name>
<gene>
    <name evidence="3" type="ORF">Fsol_00753</name>
</gene>
<evidence type="ECO:0000313" key="3">
    <source>
        <dbReference type="EMBL" id="AWD33529.1"/>
    </source>
</evidence>
<keyword evidence="1" id="KW-0175">Coiled coil</keyword>
<dbReference type="GO" id="GO:0003677">
    <property type="term" value="F:DNA binding"/>
    <property type="evidence" value="ECO:0007669"/>
    <property type="project" value="InterPro"/>
</dbReference>
<reference evidence="3 4" key="1">
    <citation type="journal article" date="2018" name="Genome Biol. Evol.">
        <title>The Genome Sequence of "Candidatus Fokinia solitaria": Insights on Reductive Evolution in Rickettsiales.</title>
        <authorList>
            <person name="Floriano A.M."/>
            <person name="Castelli M."/>
            <person name="Krenek S."/>
            <person name="Berendonk T.U."/>
            <person name="Bazzocchi C."/>
            <person name="Petroni G."/>
            <person name="Sassera D."/>
        </authorList>
    </citation>
    <scope>NUCLEOTIDE SEQUENCE [LARGE SCALE GENOMIC DNA]</scope>
    <source>
        <strain evidence="3">Rio ETE_ALG 3VII</strain>
    </source>
</reference>
<dbReference type="Pfam" id="PF10073">
    <property type="entry name" value="GapR_DNA-bd"/>
    <property type="match status" value="1"/>
</dbReference>